<protein>
    <submittedName>
        <fullName evidence="1">Uncharacterized protein</fullName>
    </submittedName>
</protein>
<accession>A0A163MCC4</accession>
<organism evidence="1 2">
    <name type="scientific">Didymella rabiei</name>
    <name type="common">Chickpea ascochyta blight fungus</name>
    <name type="synonym">Mycosphaerella rabiei</name>
    <dbReference type="NCBI Taxonomy" id="5454"/>
    <lineage>
        <taxon>Eukaryota</taxon>
        <taxon>Fungi</taxon>
        <taxon>Dikarya</taxon>
        <taxon>Ascomycota</taxon>
        <taxon>Pezizomycotina</taxon>
        <taxon>Dothideomycetes</taxon>
        <taxon>Pleosporomycetidae</taxon>
        <taxon>Pleosporales</taxon>
        <taxon>Pleosporineae</taxon>
        <taxon>Didymellaceae</taxon>
        <taxon>Ascochyta</taxon>
    </lineage>
</organism>
<dbReference type="STRING" id="5454.A0A163MCC4"/>
<dbReference type="Proteomes" id="UP000076837">
    <property type="component" value="Unassembled WGS sequence"/>
</dbReference>
<evidence type="ECO:0000313" key="1">
    <source>
        <dbReference type="EMBL" id="KZM28589.1"/>
    </source>
</evidence>
<name>A0A163MCC4_DIDRA</name>
<evidence type="ECO:0000313" key="2">
    <source>
        <dbReference type="Proteomes" id="UP000076837"/>
    </source>
</evidence>
<proteinExistence type="predicted"/>
<dbReference type="AlphaFoldDB" id="A0A163MCC4"/>
<dbReference type="OrthoDB" id="2563633at2759"/>
<gene>
    <name evidence="1" type="ORF">ST47_g264</name>
</gene>
<dbReference type="EMBL" id="JYNV01000010">
    <property type="protein sequence ID" value="KZM28589.1"/>
    <property type="molecule type" value="Genomic_DNA"/>
</dbReference>
<keyword evidence="2" id="KW-1185">Reference proteome</keyword>
<reference evidence="1 2" key="1">
    <citation type="journal article" date="2016" name="Sci. Rep.">
        <title>Draft genome sequencing and secretome analysis of fungal phytopathogen Ascochyta rabiei provides insight into the necrotrophic effector repertoire.</title>
        <authorList>
            <person name="Verma S."/>
            <person name="Gazara R.K."/>
            <person name="Nizam S."/>
            <person name="Parween S."/>
            <person name="Chattopadhyay D."/>
            <person name="Verma P.K."/>
        </authorList>
    </citation>
    <scope>NUCLEOTIDE SEQUENCE [LARGE SCALE GENOMIC DNA]</scope>
    <source>
        <strain evidence="1 2">ArDII</strain>
    </source>
</reference>
<sequence length="181" mass="19368">MPTTKSPAANPNIKPDPNVNGSVIRKAFLAEAIANLFTVPLVTNTSWVLSLILNHPSDINPSSVLFARLFGGIIIGGLTSALLAGYTNTRNGIESRRPTYLLLGVGETLLIPILVNEMLKDGGRDAAISKKVAGVSIGMLLPPLLWRLYVLGVRPDLLGRYTEKKSGGERGDYGSISSRDE</sequence>
<comment type="caution">
    <text evidence="1">The sequence shown here is derived from an EMBL/GenBank/DDBJ whole genome shotgun (WGS) entry which is preliminary data.</text>
</comment>